<feature type="binding site" evidence="30">
    <location>
        <position position="1665"/>
    </location>
    <ligand>
        <name>ADP</name>
        <dbReference type="ChEBI" id="CHEBI:456216"/>
    </ligand>
</feature>
<evidence type="ECO:0000256" key="29">
    <source>
        <dbReference type="PIRSR" id="PIRSR629601-1"/>
    </source>
</evidence>
<evidence type="ECO:0000256" key="31">
    <source>
        <dbReference type="PIRSR" id="PIRSR629601-3"/>
    </source>
</evidence>
<dbReference type="Pfam" id="PF16519">
    <property type="entry name" value="TRPM_tetra"/>
    <property type="match status" value="1"/>
</dbReference>
<dbReference type="InterPro" id="IPR029601">
    <property type="entry name" value="TRPM7_a-kinase_dom"/>
</dbReference>
<evidence type="ECO:0000256" key="28">
    <source>
        <dbReference type="ARBA" id="ARBA00048679"/>
    </source>
</evidence>
<keyword evidence="17 30" id="KW-0067">ATP-binding</keyword>
<feature type="transmembrane region" description="Helical" evidence="33">
    <location>
        <begin position="847"/>
        <end position="867"/>
    </location>
</feature>
<feature type="binding site" evidence="30">
    <location>
        <position position="1714"/>
    </location>
    <ligand>
        <name>ADP</name>
        <dbReference type="ChEBI" id="CHEBI:456216"/>
    </ligand>
</feature>
<comment type="catalytic activity">
    <reaction evidence="27">
        <text>L-threonyl-[protein] + ATP = O-phospho-L-threonyl-[protein] + ADP + H(+)</text>
        <dbReference type="Rhea" id="RHEA:46608"/>
        <dbReference type="Rhea" id="RHEA-COMP:11060"/>
        <dbReference type="Rhea" id="RHEA-COMP:11605"/>
        <dbReference type="ChEBI" id="CHEBI:15378"/>
        <dbReference type="ChEBI" id="CHEBI:30013"/>
        <dbReference type="ChEBI" id="CHEBI:30616"/>
        <dbReference type="ChEBI" id="CHEBI:61977"/>
        <dbReference type="ChEBI" id="CHEBI:456216"/>
        <dbReference type="EC" id="2.7.11.1"/>
    </reaction>
</comment>
<reference evidence="35" key="1">
    <citation type="submission" date="2015-11" db="EMBL/GenBank/DDBJ databases">
        <authorList>
            <consortium name="International Coturnix japonica Genome Analysis Consortium"/>
            <person name="Warren W."/>
            <person name="Burt D.W."/>
            <person name="Antin P.B."/>
            <person name="Lanford R."/>
            <person name="Gros J."/>
            <person name="Wilson R.K."/>
        </authorList>
    </citation>
    <scope>NUCLEOTIDE SEQUENCE [LARGE SCALE GENOMIC DNA]</scope>
</reference>
<keyword evidence="4" id="KW-0813">Transport</keyword>
<evidence type="ECO:0000256" key="20">
    <source>
        <dbReference type="ARBA" id="ARBA00023136"/>
    </source>
</evidence>
<evidence type="ECO:0000256" key="6">
    <source>
        <dbReference type="ARBA" id="ARBA00022527"/>
    </source>
</evidence>
<dbReference type="InterPro" id="IPR011009">
    <property type="entry name" value="Kinase-like_dom_sf"/>
</dbReference>
<comment type="catalytic activity">
    <reaction evidence="26">
        <text>Ca(2+)(in) = Ca(2+)(out)</text>
        <dbReference type="Rhea" id="RHEA:29671"/>
        <dbReference type="ChEBI" id="CHEBI:29108"/>
    </reaction>
</comment>
<keyword evidence="8" id="KW-0109">Calcium transport</keyword>
<dbReference type="CDD" id="cd16971">
    <property type="entry name" value="Alpha_kinase_ChaK1_TRMP7"/>
    <property type="match status" value="1"/>
</dbReference>
<feature type="binding site" evidence="30">
    <location>
        <begin position="1739"/>
        <end position="1745"/>
    </location>
    <ligand>
        <name>ADP</name>
        <dbReference type="ChEBI" id="CHEBI:456216"/>
    </ligand>
</feature>
<evidence type="ECO:0000256" key="10">
    <source>
        <dbReference type="ARBA" id="ARBA00022679"/>
    </source>
</evidence>
<evidence type="ECO:0000256" key="32">
    <source>
        <dbReference type="SAM" id="MobiDB-lite"/>
    </source>
</evidence>
<proteinExistence type="inferred from homology"/>
<evidence type="ECO:0000256" key="1">
    <source>
        <dbReference type="ARBA" id="ARBA00004123"/>
    </source>
</evidence>
<reference evidence="35" key="2">
    <citation type="submission" date="2025-08" db="UniProtKB">
        <authorList>
            <consortium name="Ensembl"/>
        </authorList>
    </citation>
    <scope>IDENTIFICATION</scope>
</reference>
<keyword evidence="19" id="KW-0406">Ion transport</keyword>
<evidence type="ECO:0000256" key="11">
    <source>
        <dbReference type="ARBA" id="ARBA00022692"/>
    </source>
</evidence>
<feature type="binding site" evidence="30">
    <location>
        <position position="1722"/>
    </location>
    <ligand>
        <name>ADP</name>
        <dbReference type="ChEBI" id="CHEBI:456216"/>
    </ligand>
</feature>
<keyword evidence="7" id="KW-0597">Phosphoprotein</keyword>
<organism evidence="35 36">
    <name type="scientific">Coturnix japonica</name>
    <name type="common">Japanese quail</name>
    <name type="synonym">Coturnix coturnix japonica</name>
    <dbReference type="NCBI Taxonomy" id="93934"/>
    <lineage>
        <taxon>Eukaryota</taxon>
        <taxon>Metazoa</taxon>
        <taxon>Chordata</taxon>
        <taxon>Craniata</taxon>
        <taxon>Vertebrata</taxon>
        <taxon>Euteleostomi</taxon>
        <taxon>Archelosauria</taxon>
        <taxon>Archosauria</taxon>
        <taxon>Dinosauria</taxon>
        <taxon>Saurischia</taxon>
        <taxon>Theropoda</taxon>
        <taxon>Coelurosauria</taxon>
        <taxon>Aves</taxon>
        <taxon>Neognathae</taxon>
        <taxon>Galloanserae</taxon>
        <taxon>Galliformes</taxon>
        <taxon>Phasianidae</taxon>
        <taxon>Perdicinae</taxon>
        <taxon>Coturnix</taxon>
    </lineage>
</organism>
<dbReference type="Gene3D" id="3.20.200.10">
    <property type="entry name" value="MHCK/EF2 kinase"/>
    <property type="match status" value="1"/>
</dbReference>
<evidence type="ECO:0000256" key="12">
    <source>
        <dbReference type="ARBA" id="ARBA00022723"/>
    </source>
</evidence>
<comment type="similarity">
    <text evidence="23">In the C-terminal section; belongs to the protein kinase superfamily. Alpha-type protein kinase family. ALPK subfamily.</text>
</comment>
<feature type="transmembrane region" description="Helical" evidence="33">
    <location>
        <begin position="980"/>
        <end position="1006"/>
    </location>
</feature>
<feature type="transmembrane region" description="Helical" evidence="33">
    <location>
        <begin position="915"/>
        <end position="937"/>
    </location>
</feature>
<evidence type="ECO:0000259" key="34">
    <source>
        <dbReference type="PROSITE" id="PS51158"/>
    </source>
</evidence>
<dbReference type="Ensembl" id="ENSCJPT00005035058.1">
    <property type="protein sequence ID" value="ENSCJPP00005025806.1"/>
    <property type="gene ID" value="ENSCJPG00005020093.1"/>
</dbReference>
<evidence type="ECO:0000256" key="2">
    <source>
        <dbReference type="ARBA" id="ARBA00004651"/>
    </source>
</evidence>
<evidence type="ECO:0000256" key="19">
    <source>
        <dbReference type="ARBA" id="ARBA00023065"/>
    </source>
</evidence>
<dbReference type="Pfam" id="PF02816">
    <property type="entry name" value="Alpha_kinase"/>
    <property type="match status" value="1"/>
</dbReference>
<dbReference type="PROSITE" id="PS51158">
    <property type="entry name" value="ALPHA_KINASE"/>
    <property type="match status" value="1"/>
</dbReference>
<feature type="active site" description="Proton acceptor" evidence="29">
    <location>
        <position position="1712"/>
    </location>
</feature>
<keyword evidence="15 31" id="KW-0862">Zinc</keyword>
<dbReference type="GO" id="GO:0046872">
    <property type="term" value="F:metal ion binding"/>
    <property type="evidence" value="ECO:0007669"/>
    <property type="project" value="UniProtKB-KW"/>
</dbReference>
<comment type="cofactor">
    <cofactor evidence="31">
        <name>Zn(2+)</name>
        <dbReference type="ChEBI" id="CHEBI:29105"/>
    </cofactor>
    <text evidence="31">Binds 1 zinc ion per subunit.</text>
</comment>
<dbReference type="InterPro" id="IPR037162">
    <property type="entry name" value="TRPM_tetra_sf"/>
</dbReference>
<dbReference type="GO" id="GO:0005886">
    <property type="term" value="C:plasma membrane"/>
    <property type="evidence" value="ECO:0007669"/>
    <property type="project" value="UniProtKB-SubCell"/>
</dbReference>
<feature type="region of interest" description="Disordered" evidence="32">
    <location>
        <begin position="532"/>
        <end position="565"/>
    </location>
</feature>
<evidence type="ECO:0000256" key="8">
    <source>
        <dbReference type="ARBA" id="ARBA00022568"/>
    </source>
</evidence>
<evidence type="ECO:0000313" key="35">
    <source>
        <dbReference type="Ensembl" id="ENSCJPP00005025806.1"/>
    </source>
</evidence>
<feature type="binding site" evidence="31">
    <location>
        <position position="1761"/>
    </location>
    <ligand>
        <name>Zn(2+)</name>
        <dbReference type="ChEBI" id="CHEBI:29105"/>
    </ligand>
</feature>
<evidence type="ECO:0000313" key="36">
    <source>
        <dbReference type="Proteomes" id="UP000694412"/>
    </source>
</evidence>
<dbReference type="InterPro" id="IPR004166">
    <property type="entry name" value="a-kinase_dom"/>
</dbReference>
<dbReference type="SUPFAM" id="SSF56112">
    <property type="entry name" value="Protein kinase-like (PK-like)"/>
    <property type="match status" value="1"/>
</dbReference>
<keyword evidence="20 33" id="KW-0472">Membrane</keyword>
<comment type="subcellular location">
    <subcellularLocation>
        <location evidence="2">Cell membrane</location>
        <topology evidence="2">Multi-pass membrane protein</topology>
    </subcellularLocation>
    <subcellularLocation>
        <location evidence="1">Nucleus</location>
    </subcellularLocation>
</comment>
<dbReference type="GO" id="GO:0055080">
    <property type="term" value="P:monoatomic cation homeostasis"/>
    <property type="evidence" value="ECO:0007669"/>
    <property type="project" value="TreeGrafter"/>
</dbReference>
<keyword evidence="5" id="KW-1003">Cell membrane</keyword>
<dbReference type="GO" id="GO:0005262">
    <property type="term" value="F:calcium channel activity"/>
    <property type="evidence" value="ECO:0007669"/>
    <property type="project" value="UniProtKB-KW"/>
</dbReference>
<name>A0A8C2UAV3_COTJA</name>
<dbReference type="InterPro" id="IPR032415">
    <property type="entry name" value="TRPM_tetra"/>
</dbReference>
<dbReference type="Pfam" id="PF25508">
    <property type="entry name" value="TRPM2"/>
    <property type="match status" value="2"/>
</dbReference>
<feature type="region of interest" description="Disordered" evidence="32">
    <location>
        <begin position="1339"/>
        <end position="1386"/>
    </location>
</feature>
<dbReference type="FunFam" id="3.20.200.10:FF:000001">
    <property type="entry name" value="Transient receptor potential cation channel, subfamily M, member 7"/>
    <property type="match status" value="1"/>
</dbReference>
<keyword evidence="21" id="KW-0539">Nucleus</keyword>
<feature type="binding site" evidence="31">
    <location>
        <position position="1757"/>
    </location>
    <ligand>
        <name>Zn(2+)</name>
        <dbReference type="ChEBI" id="CHEBI:29105"/>
    </ligand>
</feature>
<keyword evidence="14" id="KW-0418">Kinase</keyword>
<evidence type="ECO:0000256" key="9">
    <source>
        <dbReference type="ARBA" id="ARBA00022673"/>
    </source>
</evidence>
<comment type="catalytic activity">
    <reaction evidence="24">
        <text>Mg(2+)(in) = Mg(2+)(out)</text>
        <dbReference type="Rhea" id="RHEA:29827"/>
        <dbReference type="ChEBI" id="CHEBI:18420"/>
    </reaction>
</comment>
<evidence type="ECO:0000256" key="7">
    <source>
        <dbReference type="ARBA" id="ARBA00022553"/>
    </source>
</evidence>
<keyword evidence="16" id="KW-0106">Calcium</keyword>
<dbReference type="GeneTree" id="ENSGT00940000157091"/>
<dbReference type="Gene3D" id="1.20.5.1010">
    <property type="entry name" value="TRPM, tetramerisation domain"/>
    <property type="match status" value="1"/>
</dbReference>
<dbReference type="Pfam" id="PF18139">
    <property type="entry name" value="LSDAT_euk"/>
    <property type="match status" value="1"/>
</dbReference>
<evidence type="ECO:0000256" key="24">
    <source>
        <dbReference type="ARBA" id="ARBA00034269"/>
    </source>
</evidence>
<keyword evidence="11 33" id="KW-0812">Transmembrane</keyword>
<feature type="transmembrane region" description="Helical" evidence="33">
    <location>
        <begin position="1074"/>
        <end position="1096"/>
    </location>
</feature>
<dbReference type="PANTHER" id="PTHR13800:SF8">
    <property type="entry name" value="TRANSIENT RECEPTOR POTENTIAL CATION CHANNEL SUBFAMILY M MEMBER 7"/>
    <property type="match status" value="1"/>
</dbReference>
<keyword evidence="9" id="KW-0107">Calcium channel</keyword>
<dbReference type="InterPro" id="IPR041491">
    <property type="entry name" value="TRPM_SLOG"/>
</dbReference>
<feature type="binding site" evidence="30">
    <location>
        <position position="1593"/>
    </location>
    <ligand>
        <name>ADP</name>
        <dbReference type="ChEBI" id="CHEBI:456216"/>
    </ligand>
</feature>
<evidence type="ECO:0000256" key="33">
    <source>
        <dbReference type="SAM" id="Phobius"/>
    </source>
</evidence>
<feature type="region of interest" description="Disordered" evidence="32">
    <location>
        <begin position="1782"/>
        <end position="1804"/>
    </location>
</feature>
<comment type="catalytic activity">
    <reaction evidence="28">
        <text>L-seryl-[protein] + ATP = O-phospho-L-seryl-[protein] + ADP + H(+)</text>
        <dbReference type="Rhea" id="RHEA:17989"/>
        <dbReference type="Rhea" id="RHEA-COMP:9863"/>
        <dbReference type="Rhea" id="RHEA-COMP:11604"/>
        <dbReference type="ChEBI" id="CHEBI:15378"/>
        <dbReference type="ChEBI" id="CHEBI:29999"/>
        <dbReference type="ChEBI" id="CHEBI:30616"/>
        <dbReference type="ChEBI" id="CHEBI:83421"/>
        <dbReference type="ChEBI" id="CHEBI:456216"/>
        <dbReference type="EC" id="2.7.11.1"/>
    </reaction>
</comment>
<keyword evidence="13 30" id="KW-0547">Nucleotide-binding</keyword>
<dbReference type="PANTHER" id="PTHR13800">
    <property type="entry name" value="TRANSIENT RECEPTOR POTENTIAL CATION CHANNEL, SUBFAMILY M, MEMBER 6"/>
    <property type="match status" value="1"/>
</dbReference>
<dbReference type="Proteomes" id="UP000694412">
    <property type="component" value="Chromosome 10"/>
</dbReference>
<dbReference type="FunFam" id="1.20.5.1010:FF:000002">
    <property type="entry name" value="Transient receptor potential cation channel subfamily M member 7"/>
    <property type="match status" value="1"/>
</dbReference>
<feature type="compositionally biased region" description="Polar residues" evidence="32">
    <location>
        <begin position="1792"/>
        <end position="1804"/>
    </location>
</feature>
<dbReference type="SMART" id="SM00811">
    <property type="entry name" value="Alpha_kinase"/>
    <property type="match status" value="1"/>
</dbReference>
<evidence type="ECO:0000256" key="5">
    <source>
        <dbReference type="ARBA" id="ARBA00022475"/>
    </source>
</evidence>
<dbReference type="InterPro" id="IPR050927">
    <property type="entry name" value="TRPM"/>
</dbReference>
<keyword evidence="22" id="KW-0407">Ion channel</keyword>
<evidence type="ECO:0000256" key="30">
    <source>
        <dbReference type="PIRSR" id="PIRSR629601-2"/>
    </source>
</evidence>
<keyword evidence="10" id="KW-0808">Transferase</keyword>
<dbReference type="Gene3D" id="3.30.200.20">
    <property type="entry name" value="Phosphorylase Kinase, domain 1"/>
    <property type="match status" value="1"/>
</dbReference>
<comment type="catalytic activity">
    <reaction evidence="25">
        <text>Zn(2+)(in) = Zn(2+)(out)</text>
        <dbReference type="Rhea" id="RHEA:29351"/>
        <dbReference type="ChEBI" id="CHEBI:29105"/>
    </reaction>
</comment>
<evidence type="ECO:0000256" key="14">
    <source>
        <dbReference type="ARBA" id="ARBA00022777"/>
    </source>
</evidence>
<feature type="domain" description="Alpha-type protein kinase" evidence="34">
    <location>
        <begin position="1539"/>
        <end position="1769"/>
    </location>
</feature>
<evidence type="ECO:0000256" key="15">
    <source>
        <dbReference type="ARBA" id="ARBA00022833"/>
    </source>
</evidence>
<dbReference type="GO" id="GO:0005524">
    <property type="term" value="F:ATP binding"/>
    <property type="evidence" value="ECO:0007669"/>
    <property type="project" value="UniProtKB-KW"/>
</dbReference>
<keyword evidence="18 33" id="KW-1133">Transmembrane helix</keyword>
<dbReference type="InterPro" id="IPR057366">
    <property type="entry name" value="TRPM-like"/>
</dbReference>
<dbReference type="GO" id="GO:0004674">
    <property type="term" value="F:protein serine/threonine kinase activity"/>
    <property type="evidence" value="ECO:0007669"/>
    <property type="project" value="UniProtKB-KW"/>
</dbReference>
<feature type="compositionally biased region" description="Polar residues" evidence="32">
    <location>
        <begin position="1360"/>
        <end position="1386"/>
    </location>
</feature>
<evidence type="ECO:0000256" key="4">
    <source>
        <dbReference type="ARBA" id="ARBA00022448"/>
    </source>
</evidence>
<evidence type="ECO:0000256" key="13">
    <source>
        <dbReference type="ARBA" id="ARBA00022741"/>
    </source>
</evidence>
<keyword evidence="6" id="KW-0723">Serine/threonine-protein kinase</keyword>
<dbReference type="GO" id="GO:0051262">
    <property type="term" value="P:protein tetramerization"/>
    <property type="evidence" value="ECO:0007669"/>
    <property type="project" value="InterPro"/>
</dbReference>
<feature type="transmembrane region" description="Helical" evidence="33">
    <location>
        <begin position="949"/>
        <end position="968"/>
    </location>
</feature>
<evidence type="ECO:0000256" key="27">
    <source>
        <dbReference type="ARBA" id="ARBA00047899"/>
    </source>
</evidence>
<sequence length="1810" mass="205152">SQKSWIENTFTKRECVYIIPSSKDPHRCLPGCQICQQLVRCCCGRLVRQHACFTASLAMKYSDVKLGENCNQETEEWSVEKHTEQTSTDAYGVINFQGGSHSYRAKYVRLSYDTKPEAILQLMLKEWQMELPKLVISVHGGMQKFELHPRIKQLLGKGLIKAAVTTGAWIITGGVNTGVAKHVGDALREHASRSSRKICTIGIAPWGVIENRNDLVGRDVVAPYQTLLNPLSKLNVLNNLHSHFILVDDGTVGKYGAEVKLRRELEKTINLQRIHARIGQGVPVVALVFEGGPNVILTVLDFLHESPPVPVVVCEGTGRAADILAYVHKQTEEGGNVPEGAEPEIISTIKKTFNFGQSEAVHLFQTLLECMKKKELVSRAWCRKMLCKMYGICTNASAFDQLVLTLAWDRVDIAKNHVFVYGQQWLVGSLEQAMLDALVMDRVAFVKLLIENGVSMHKFLTIPRLEELYNTKQGPTNPTLFHLVRDVKQGNLPPGYKINLIDVGLVIEYLMGGTYRCTYTRKRFRAIYNSLSGNNRRSGRNPSNTTPQLCKSHEPFGNRADKKEKMRHNHFIKTAQPYKPKIDTGAEEGKKKRTKDEIVDIDDPETRRFPYPLNELLLWAVLMKRQKMALFFWQHGEEAMAKALVACKVYRSMAYEAKQSDLVDDTSEELKQYSNEFGQLAVELLEQSFRQDETMAMKLLTYELKNWSNSTCLKLAVSSRLRPFVAHTCTQMLLSDMWMGRLNMRKNSWYKVILSILLPPAILLLEYKTKAEMSHIPQSQDAHQMAMDDSENNFQNAADEIPMEVFKEVRILDSTTEKHDMETPAKPKRLPITQKFYAFYHAPIVKFWFNTLAYLGFLMLYTFVVLVKMEEVPSVQEWIVIAYIFTSAIEKIREIFFMSEAGKINQKIKVWFSDYFNISDTVAIVTFFIGFVLRFGAKGNFGENTYRENYVFVAGRITYCLNIIFWYVRLLDFLAVNQQAGPYVMMIGKMVANMFYIVVIMALVLLSFGVPRKAILYPNEAPSWTLARDIVFHPYWMIFGEVYAYEIDVCANNSESQVAHLCGPGTWLTPFLQAVYLFVQYIIMVNLLIAFFNNVYLQVKAISNIVWKYQRYHFIMAYHEKPVLPPPLIILSHMASLLCCICKRRKTDKTSDGPSMSMHSWLKCLLHNLIFLRVEQMCIQIKEVGDRVNYIKRSLQSLDSQIGHLQDLSALTVDTLKTLTAQKASEASKVHNEITRELSISKHLAQNLIDDGSLRSSVWKKHSIGNVFGSFPQGGLENNNALLCNISIRDDKEVQHRTIGQELAQAARREEINLQEAGSSGSALFSNVASPTELRQRIQASEISKSSSKSKKLGNSSNSMPHVTSPTAKFFVSTPSRPSCKSQLDSSTEHEETVCSKATEGDNNVEFGAFVGKYNKVDSECPEVIISCSYPLASASKSGRASNEDAQQVDSKAALLTVCGLCARLFQYTMQMLGSLSHSFCSLSGIASPFKPIMDINYYYSAVERNNLMRLSQSIPFTPVPPRGEPVTVYRLEESSPNILNNSMSSWSQLGLCAKIEFLSKEEMGGGLRRALKVVCTWSEYDILKSGHLYIIKSFLPEVVNTWSSIYKEDTVLHLCLREIQQQRAAQKLTFAFNQMKPKSIPHSPRFLEVFLLYCHSAGQWFAVEECMTGEFRKYNNNNGDEIIPTNMLEEVMLAFSHWTYEYTRGELLVLDLQGVGENLTDPSVIKAGEKRSYDMVFGPANLGEDAIKNFRAKHHCNSCCRKLKLPDLKRNDYTPDKVIFPQDDSPELTIQPGSCTKESDSANSLRLML</sequence>
<gene>
    <name evidence="35" type="primary">TRPM7</name>
</gene>
<accession>A0A8C2UAV3</accession>
<feature type="transmembrane region" description="Helical" evidence="33">
    <location>
        <begin position="749"/>
        <end position="767"/>
    </location>
</feature>
<evidence type="ECO:0000256" key="16">
    <source>
        <dbReference type="ARBA" id="ARBA00022837"/>
    </source>
</evidence>
<reference evidence="35" key="3">
    <citation type="submission" date="2025-09" db="UniProtKB">
        <authorList>
            <consortium name="Ensembl"/>
        </authorList>
    </citation>
    <scope>IDENTIFICATION</scope>
</reference>
<dbReference type="EC" id="2.7.11.1" evidence="3"/>
<feature type="binding site" evidence="30">
    <location>
        <position position="1569"/>
    </location>
    <ligand>
        <name>ADP</name>
        <dbReference type="ChEBI" id="CHEBI:456216"/>
    </ligand>
</feature>
<evidence type="ECO:0000256" key="26">
    <source>
        <dbReference type="ARBA" id="ARBA00036634"/>
    </source>
</evidence>
<evidence type="ECO:0000256" key="25">
    <source>
        <dbReference type="ARBA" id="ARBA00034634"/>
    </source>
</evidence>
<dbReference type="GO" id="GO:0005634">
    <property type="term" value="C:nucleus"/>
    <property type="evidence" value="ECO:0007669"/>
    <property type="project" value="UniProtKB-SubCell"/>
</dbReference>
<keyword evidence="36" id="KW-1185">Reference proteome</keyword>
<dbReference type="FunFam" id="3.30.200.20:FF:000129">
    <property type="entry name" value="Transient receptor potential cation channel, subfamily M, member 7"/>
    <property type="match status" value="1"/>
</dbReference>
<evidence type="ECO:0000256" key="17">
    <source>
        <dbReference type="ARBA" id="ARBA00022840"/>
    </source>
</evidence>
<evidence type="ECO:0000256" key="3">
    <source>
        <dbReference type="ARBA" id="ARBA00012513"/>
    </source>
</evidence>
<feature type="binding site" evidence="31">
    <location>
        <position position="1698"/>
    </location>
    <ligand>
        <name>Zn(2+)</name>
        <dbReference type="ChEBI" id="CHEBI:29105"/>
    </ligand>
</feature>
<evidence type="ECO:0000256" key="18">
    <source>
        <dbReference type="ARBA" id="ARBA00022989"/>
    </source>
</evidence>
<keyword evidence="12 31" id="KW-0479">Metal-binding</keyword>
<feature type="binding site" evidence="31">
    <location>
        <position position="1755"/>
    </location>
    <ligand>
        <name>Zn(2+)</name>
        <dbReference type="ChEBI" id="CHEBI:29105"/>
    </ligand>
</feature>
<protein>
    <recommendedName>
        <fullName evidence="3">non-specific serine/threonine protein kinase</fullName>
        <ecNumber evidence="3">2.7.11.1</ecNumber>
    </recommendedName>
</protein>
<evidence type="ECO:0000256" key="23">
    <source>
        <dbReference type="ARBA" id="ARBA00025760"/>
    </source>
</evidence>
<feature type="compositionally biased region" description="Low complexity" evidence="32">
    <location>
        <begin position="532"/>
        <end position="544"/>
    </location>
</feature>
<feature type="compositionally biased region" description="Basic and acidic residues" evidence="32">
    <location>
        <begin position="551"/>
        <end position="564"/>
    </location>
</feature>
<evidence type="ECO:0000256" key="22">
    <source>
        <dbReference type="ARBA" id="ARBA00023303"/>
    </source>
</evidence>
<evidence type="ECO:0000256" key="21">
    <source>
        <dbReference type="ARBA" id="ARBA00023242"/>
    </source>
</evidence>